<sequence>MYDDFNTIKQLCATHKTVSANFDGWNIGLLYLERTFPPIYIAVQVQK</sequence>
<dbReference type="Proteomes" id="UP000032024">
    <property type="component" value="Chromosome"/>
</dbReference>
<evidence type="ECO:0000313" key="2">
    <source>
        <dbReference type="Proteomes" id="UP000032024"/>
    </source>
</evidence>
<protein>
    <submittedName>
        <fullName evidence="1">Uncharacterized protein</fullName>
    </submittedName>
</protein>
<organism evidence="1 2">
    <name type="scientific">Heyndrickxia coagulans</name>
    <name type="common">Weizmannia coagulans</name>
    <dbReference type="NCBI Taxonomy" id="1398"/>
    <lineage>
        <taxon>Bacteria</taxon>
        <taxon>Bacillati</taxon>
        <taxon>Bacillota</taxon>
        <taxon>Bacilli</taxon>
        <taxon>Bacillales</taxon>
        <taxon>Bacillaceae</taxon>
        <taxon>Heyndrickxia</taxon>
    </lineage>
</organism>
<evidence type="ECO:0000313" key="1">
    <source>
        <dbReference type="EMBL" id="AJO22044.1"/>
    </source>
</evidence>
<reference evidence="2" key="1">
    <citation type="submission" date="2015-01" db="EMBL/GenBank/DDBJ databases">
        <title>Comparative genome analysis of Bacillus coagulans HM-08, Clostridium butyricum HM-68, Bacillus subtilis HM-66 and Bacillus paralicheniformis BL-09.</title>
        <authorList>
            <person name="Zhang H."/>
        </authorList>
    </citation>
    <scope>NUCLEOTIDE SEQUENCE [LARGE SCALE GENOMIC DNA]</scope>
    <source>
        <strain evidence="2">HM-08</strain>
    </source>
</reference>
<keyword evidence="2" id="KW-1185">Reference proteome</keyword>
<name>A0AAN0T4U1_HEYCO</name>
<gene>
    <name evidence="1" type="ORF">SB48_HM08orf01938</name>
</gene>
<dbReference type="AlphaFoldDB" id="A0AAN0T4U1"/>
<dbReference type="EMBL" id="CP010525">
    <property type="protein sequence ID" value="AJO22044.1"/>
    <property type="molecule type" value="Genomic_DNA"/>
</dbReference>
<proteinExistence type="predicted"/>
<accession>A0AAN0T4U1</accession>